<dbReference type="Proteomes" id="UP000278398">
    <property type="component" value="Unassembled WGS sequence"/>
</dbReference>
<dbReference type="RefSeq" id="WP_126700754.1">
    <property type="nucleotide sequence ID" value="NZ_RWKW01000054.1"/>
</dbReference>
<dbReference type="PANTHER" id="PTHR10094">
    <property type="entry name" value="STEROL CARRIER PROTEIN 2 SCP-2 FAMILY PROTEIN"/>
    <property type="match status" value="1"/>
</dbReference>
<dbReference type="SUPFAM" id="SSF55718">
    <property type="entry name" value="SCP-like"/>
    <property type="match status" value="1"/>
</dbReference>
<dbReference type="InterPro" id="IPR036527">
    <property type="entry name" value="SCP2_sterol-bd_dom_sf"/>
</dbReference>
<proteinExistence type="predicted"/>
<name>A0A429YVT4_9HYPH</name>
<dbReference type="InterPro" id="IPR003033">
    <property type="entry name" value="SCP2_sterol-bd_dom"/>
</dbReference>
<organism evidence="2 3">
    <name type="scientific">Aquibium carbonis</name>
    <dbReference type="NCBI Taxonomy" id="2495581"/>
    <lineage>
        <taxon>Bacteria</taxon>
        <taxon>Pseudomonadati</taxon>
        <taxon>Pseudomonadota</taxon>
        <taxon>Alphaproteobacteria</taxon>
        <taxon>Hyphomicrobiales</taxon>
        <taxon>Phyllobacteriaceae</taxon>
        <taxon>Aquibium</taxon>
    </lineage>
</organism>
<accession>A0A429YVT4</accession>
<reference evidence="2 3" key="1">
    <citation type="submission" date="2018-12" db="EMBL/GenBank/DDBJ databases">
        <title>Mesorhizobium carbonis sp. nov., isolated from coal mine water.</title>
        <authorList>
            <person name="Xin W."/>
            <person name="Xu Z."/>
            <person name="Xiang F."/>
            <person name="Zhang J."/>
            <person name="Xi L."/>
            <person name="Liu J."/>
        </authorList>
    </citation>
    <scope>NUCLEOTIDE SEQUENCE [LARGE SCALE GENOMIC DNA]</scope>
    <source>
        <strain evidence="2 3">B2.3</strain>
    </source>
</reference>
<keyword evidence="3" id="KW-1185">Reference proteome</keyword>
<gene>
    <name evidence="2" type="ORF">EJC49_15020</name>
</gene>
<dbReference type="Pfam" id="PF02036">
    <property type="entry name" value="SCP2"/>
    <property type="match status" value="1"/>
</dbReference>
<evidence type="ECO:0000259" key="1">
    <source>
        <dbReference type="Pfam" id="PF02036"/>
    </source>
</evidence>
<feature type="domain" description="SCP2" evidence="1">
    <location>
        <begin position="23"/>
        <end position="93"/>
    </location>
</feature>
<comment type="caution">
    <text evidence="2">The sequence shown here is derived from an EMBL/GenBank/DDBJ whole genome shotgun (WGS) entry which is preliminary data.</text>
</comment>
<evidence type="ECO:0000313" key="3">
    <source>
        <dbReference type="Proteomes" id="UP000278398"/>
    </source>
</evidence>
<dbReference type="AlphaFoldDB" id="A0A429YVT4"/>
<dbReference type="EMBL" id="RWKW01000054">
    <property type="protein sequence ID" value="RST85540.1"/>
    <property type="molecule type" value="Genomic_DNA"/>
</dbReference>
<dbReference type="PANTHER" id="PTHR10094:SF25">
    <property type="entry name" value="SCP2 STEROL-BINDING DOMAIN-CONTAINING PROTEIN 1"/>
    <property type="match status" value="1"/>
</dbReference>
<dbReference type="Gene3D" id="3.30.1050.10">
    <property type="entry name" value="SCP2 sterol-binding domain"/>
    <property type="match status" value="1"/>
</dbReference>
<evidence type="ECO:0000313" key="2">
    <source>
        <dbReference type="EMBL" id="RST85540.1"/>
    </source>
</evidence>
<protein>
    <submittedName>
        <fullName evidence="2">Sterol-binding protein</fullName>
    </submittedName>
</protein>
<dbReference type="OrthoDB" id="9809312at2"/>
<dbReference type="GO" id="GO:0005829">
    <property type="term" value="C:cytosol"/>
    <property type="evidence" value="ECO:0007669"/>
    <property type="project" value="TreeGrafter"/>
</dbReference>
<sequence>MSLDQIASKIGERLTGTGFDRSVKIDLGADGAILIDGESATVGDGEADCTISMSMDNFESLIAGDLNPTAAFMTGKMKVAGDMSAAMALSQAL</sequence>